<feature type="transmembrane region" description="Helical" evidence="1">
    <location>
        <begin position="416"/>
        <end position="435"/>
    </location>
</feature>
<evidence type="ECO:0000256" key="1">
    <source>
        <dbReference type="SAM" id="Phobius"/>
    </source>
</evidence>
<name>A0A433DCF2_9FUNG</name>
<accession>A0A433DCF2</accession>
<dbReference type="OrthoDB" id="10031156at2759"/>
<keyword evidence="1" id="KW-1133">Transmembrane helix</keyword>
<reference evidence="2 3" key="1">
    <citation type="journal article" date="2018" name="New Phytol.">
        <title>Phylogenomics of Endogonaceae and evolution of mycorrhizas within Mucoromycota.</title>
        <authorList>
            <person name="Chang Y."/>
            <person name="Desiro A."/>
            <person name="Na H."/>
            <person name="Sandor L."/>
            <person name="Lipzen A."/>
            <person name="Clum A."/>
            <person name="Barry K."/>
            <person name="Grigoriev I.V."/>
            <person name="Martin F.M."/>
            <person name="Stajich J.E."/>
            <person name="Smith M.E."/>
            <person name="Bonito G."/>
            <person name="Spatafora J.W."/>
        </authorList>
    </citation>
    <scope>NUCLEOTIDE SEQUENCE [LARGE SCALE GENOMIC DNA]</scope>
    <source>
        <strain evidence="2 3">GMNB39</strain>
    </source>
</reference>
<dbReference type="PANTHER" id="PTHR47839:SF1">
    <property type="entry name" value="DOMAIN PROTEIN, PUTATIVE (AFU_ORTHOLOGUE AFUA_6G04830)-RELATED"/>
    <property type="match status" value="1"/>
</dbReference>
<protein>
    <submittedName>
        <fullName evidence="2">Uncharacterized protein</fullName>
    </submittedName>
</protein>
<evidence type="ECO:0000313" key="2">
    <source>
        <dbReference type="EMBL" id="RUP48495.1"/>
    </source>
</evidence>
<evidence type="ECO:0000313" key="3">
    <source>
        <dbReference type="Proteomes" id="UP000268093"/>
    </source>
</evidence>
<dbReference type="InterPro" id="IPR022155">
    <property type="entry name" value="DUF3684"/>
</dbReference>
<dbReference type="AlphaFoldDB" id="A0A433DCF2"/>
<proteinExistence type="predicted"/>
<sequence length="522" mass="60440">MDANRKEVKRIIQYKATELHISSDVLRELGLPILDYKNGKWNSRSPEAKFLTDKLGLRKHPQMDTILEISANSHDKTLRNSALSYFIENFEAYESFYNATSVKLTFLPCADCKTYATQSNCTRLFRSWDSILSMGITRCRLRSWASRSILVFKCCSTASSATYKEIARRPQKFLNIQSCDWEILRDKKFIPVPDSKSPDGVLLVNSLQFFFESDDPNPDEPNPDEDVYKKLFFYVNFGSNAARHFLRQCGIEMQPKAIDFAQMITDDPKRAYRVCGRERYLVMLRKIAEEYNSIKQHSPLVKKMKDSPFLIGLKKEGVQASAREEAADFANMVNRGDKAIVRTFSSTTTQLRIKSLRPLPHPLNRCWRNSIRQIYIFFKSHFLLSILYLLFFSLGITEFGITGFGKLATFGVRCGFFRLNYLLLPEFWLINISFFRNIKTTISPRDAKKSPISGEVEQRIHERVAIIIYQIQQDPRPERKLLREEEWLRANLKVLEAKVLKVKRKFTPTGAESIQITTASVD</sequence>
<organism evidence="2 3">
    <name type="scientific">Jimgerdemannia flammicorona</name>
    <dbReference type="NCBI Taxonomy" id="994334"/>
    <lineage>
        <taxon>Eukaryota</taxon>
        <taxon>Fungi</taxon>
        <taxon>Fungi incertae sedis</taxon>
        <taxon>Mucoromycota</taxon>
        <taxon>Mucoromycotina</taxon>
        <taxon>Endogonomycetes</taxon>
        <taxon>Endogonales</taxon>
        <taxon>Endogonaceae</taxon>
        <taxon>Jimgerdemannia</taxon>
    </lineage>
</organism>
<dbReference type="PANTHER" id="PTHR47839">
    <property type="entry name" value="DOMAIN PROTEIN, PUTATIVE (AFU_ORTHOLOGUE AFUA_6G04830)-RELATED"/>
    <property type="match status" value="1"/>
</dbReference>
<keyword evidence="1" id="KW-0812">Transmembrane</keyword>
<keyword evidence="3" id="KW-1185">Reference proteome</keyword>
<gene>
    <name evidence="2" type="ORF">BC936DRAFT_144483</name>
</gene>
<comment type="caution">
    <text evidence="2">The sequence shown here is derived from an EMBL/GenBank/DDBJ whole genome shotgun (WGS) entry which is preliminary data.</text>
</comment>
<dbReference type="EMBL" id="RBNI01003295">
    <property type="protein sequence ID" value="RUP48495.1"/>
    <property type="molecule type" value="Genomic_DNA"/>
</dbReference>
<dbReference type="Proteomes" id="UP000268093">
    <property type="component" value="Unassembled WGS sequence"/>
</dbReference>
<dbReference type="Pfam" id="PF12449">
    <property type="entry name" value="DUF3684"/>
    <property type="match status" value="2"/>
</dbReference>
<feature type="transmembrane region" description="Helical" evidence="1">
    <location>
        <begin position="374"/>
        <end position="396"/>
    </location>
</feature>
<keyword evidence="1" id="KW-0472">Membrane</keyword>